<dbReference type="InterPro" id="IPR050131">
    <property type="entry name" value="Peptidase_S8_subtilisin-like"/>
</dbReference>
<evidence type="ECO:0000259" key="7">
    <source>
        <dbReference type="Pfam" id="PF00082"/>
    </source>
</evidence>
<keyword evidence="4" id="KW-0720">Serine protease</keyword>
<evidence type="ECO:0000256" key="4">
    <source>
        <dbReference type="ARBA" id="ARBA00022825"/>
    </source>
</evidence>
<dbReference type="AlphaFoldDB" id="A0A9X5RMU8"/>
<accession>A0A9X5RMU8</accession>
<keyword evidence="3" id="KW-0378">Hydrolase</keyword>
<comment type="caution">
    <text evidence="5">Lacks conserved residue(s) required for the propagation of feature annotation.</text>
</comment>
<comment type="similarity">
    <text evidence="1 5">Belongs to the peptidase S8 family.</text>
</comment>
<dbReference type="InterPro" id="IPR034073">
    <property type="entry name" value="Subtilisin_DY-like_dom"/>
</dbReference>
<feature type="domain" description="Peptidase S8/S53" evidence="7">
    <location>
        <begin position="237"/>
        <end position="481"/>
    </location>
</feature>
<dbReference type="Pfam" id="PF00082">
    <property type="entry name" value="Peptidase_S8"/>
    <property type="match status" value="1"/>
</dbReference>
<evidence type="ECO:0000256" key="5">
    <source>
        <dbReference type="PROSITE-ProRule" id="PRU01240"/>
    </source>
</evidence>
<dbReference type="PROSITE" id="PS00138">
    <property type="entry name" value="SUBTILASE_SER"/>
    <property type="match status" value="1"/>
</dbReference>
<sequence>MKIFKGILVSSIALTAFNGVGSILPSEKSEVAYAATYNYSNKQLNSTVHKQVTKQLILKFKNEVNLPYQDGIEKFIKEEKQDPELIGILAEYPNVTINRLFNSLNPKEIKNLGKEIKDSDHISSNLLNYYIVETQDDIDVQALLTKIEKSSLVETAYLQEEEAPPAERLPNLSVNPYDEPRLTRQGYLEPAPLGINAPYAWSIKGGDGKGTTFVDMEYGWLFNHEDLVNQKIELISGQNKSEHHDHGTSVLGIVSAEDNNIGGIGIAPKAKVKVVSQIRDNGNYNTADAILSAVNNMQAGDILLLEAQATYDGYGDKNYFPVEVKPDIFDAIRMGTNKGIIIIEAGANGGNDLDQFRDRNGKQVLNRNSPDFKDSGAIMVGAASARVPHKRSYFSNYGSRVDVYGWGNAVDTTDAKPSEFITNLYTSSFAGTSSASPIIAGAAASIQGIAKNIQGKVYTPSQLRDILSDSSTGTKSNDPTSDKIGVLPDLKAILSKLGFSPNLGNDSSIVFPEEQEINKGNKGNEGSTITFPKEDTANSGEDSSFIFPE</sequence>
<dbReference type="PRINTS" id="PR00723">
    <property type="entry name" value="SUBTILISIN"/>
</dbReference>
<evidence type="ECO:0000256" key="2">
    <source>
        <dbReference type="ARBA" id="ARBA00022670"/>
    </source>
</evidence>
<keyword evidence="2 8" id="KW-0645">Protease</keyword>
<dbReference type="CDD" id="cd04843">
    <property type="entry name" value="Peptidases_S8_11"/>
    <property type="match status" value="1"/>
</dbReference>
<reference evidence="8 9" key="1">
    <citation type="submission" date="2016-04" db="EMBL/GenBank/DDBJ databases">
        <title>Bacillus thuringiensis and Bacillus weihenstephanensis as novel biocontrol agents of wilt causing Verticillium species.</title>
        <authorList>
            <person name="Hollensteiner J."/>
            <person name="Wemheuer F."/>
            <person name="Harting R."/>
            <person name="Kolarzyk A."/>
            <person name="Diaz-Valerio S."/>
            <person name="Poehlein A."/>
            <person name="Brzuszkiewicz E."/>
            <person name="Nesemann K."/>
            <person name="Braus-Stromeyer S."/>
            <person name="Braus G."/>
            <person name="Daniel R."/>
            <person name="Liesegang H."/>
        </authorList>
    </citation>
    <scope>NUCLEOTIDE SEQUENCE [LARGE SCALE GENOMIC DNA]</scope>
    <source>
        <strain evidence="8 9">GOE4</strain>
    </source>
</reference>
<dbReference type="InterPro" id="IPR015500">
    <property type="entry name" value="Peptidase_S8_subtilisin-rel"/>
</dbReference>
<dbReference type="Gene3D" id="3.40.50.200">
    <property type="entry name" value="Peptidase S8/S53 domain"/>
    <property type="match status" value="1"/>
</dbReference>
<dbReference type="RefSeq" id="WP_070184247.1">
    <property type="nucleotide sequence ID" value="NZ_LXLI01000028.1"/>
</dbReference>
<evidence type="ECO:0000313" key="8">
    <source>
        <dbReference type="EMBL" id="OFC91356.1"/>
    </source>
</evidence>
<feature type="region of interest" description="Disordered" evidence="6">
    <location>
        <begin position="512"/>
        <end position="549"/>
    </location>
</feature>
<dbReference type="InterPro" id="IPR000209">
    <property type="entry name" value="Peptidase_S8/S53_dom"/>
</dbReference>
<dbReference type="SUPFAM" id="SSF52743">
    <property type="entry name" value="Subtilisin-like"/>
    <property type="match status" value="1"/>
</dbReference>
<gene>
    <name evidence="8" type="ORF">BTGOE4_38570</name>
</gene>
<evidence type="ECO:0000313" key="9">
    <source>
        <dbReference type="Proteomes" id="UP000175994"/>
    </source>
</evidence>
<organism evidence="8 9">
    <name type="scientific">Bacillus thuringiensis</name>
    <dbReference type="NCBI Taxonomy" id="1428"/>
    <lineage>
        <taxon>Bacteria</taxon>
        <taxon>Bacillati</taxon>
        <taxon>Bacillota</taxon>
        <taxon>Bacilli</taxon>
        <taxon>Bacillales</taxon>
        <taxon>Bacillaceae</taxon>
        <taxon>Bacillus</taxon>
        <taxon>Bacillus cereus group</taxon>
    </lineage>
</organism>
<name>A0A9X5RMU8_BACTU</name>
<dbReference type="GO" id="GO:0006508">
    <property type="term" value="P:proteolysis"/>
    <property type="evidence" value="ECO:0007669"/>
    <property type="project" value="UniProtKB-KW"/>
</dbReference>
<evidence type="ECO:0000256" key="1">
    <source>
        <dbReference type="ARBA" id="ARBA00011073"/>
    </source>
</evidence>
<dbReference type="PROSITE" id="PS51892">
    <property type="entry name" value="SUBTILASE"/>
    <property type="match status" value="1"/>
</dbReference>
<dbReference type="GO" id="GO:0004252">
    <property type="term" value="F:serine-type endopeptidase activity"/>
    <property type="evidence" value="ECO:0007669"/>
    <property type="project" value="InterPro"/>
</dbReference>
<dbReference type="Proteomes" id="UP000175994">
    <property type="component" value="Unassembled WGS sequence"/>
</dbReference>
<protein>
    <submittedName>
        <fullName evidence="8">Serine protease, subtilase family</fullName>
    </submittedName>
</protein>
<evidence type="ECO:0000256" key="6">
    <source>
        <dbReference type="SAM" id="MobiDB-lite"/>
    </source>
</evidence>
<dbReference type="InterPro" id="IPR023828">
    <property type="entry name" value="Peptidase_S8_Ser-AS"/>
</dbReference>
<dbReference type="PANTHER" id="PTHR43806">
    <property type="entry name" value="PEPTIDASE S8"/>
    <property type="match status" value="1"/>
</dbReference>
<evidence type="ECO:0000256" key="3">
    <source>
        <dbReference type="ARBA" id="ARBA00022801"/>
    </source>
</evidence>
<dbReference type="InterPro" id="IPR036852">
    <property type="entry name" value="Peptidase_S8/S53_dom_sf"/>
</dbReference>
<dbReference type="PANTHER" id="PTHR43806:SF11">
    <property type="entry name" value="CEREVISIN-RELATED"/>
    <property type="match status" value="1"/>
</dbReference>
<dbReference type="EMBL" id="LXLI01000028">
    <property type="protein sequence ID" value="OFC91356.1"/>
    <property type="molecule type" value="Genomic_DNA"/>
</dbReference>
<proteinExistence type="inferred from homology"/>
<comment type="caution">
    <text evidence="8">The sequence shown here is derived from an EMBL/GenBank/DDBJ whole genome shotgun (WGS) entry which is preliminary data.</text>
</comment>